<evidence type="ECO:0000313" key="1">
    <source>
        <dbReference type="EMBL" id="KAK9674694.1"/>
    </source>
</evidence>
<dbReference type="EMBL" id="JASJQH010010116">
    <property type="protein sequence ID" value="KAK9674694.1"/>
    <property type="molecule type" value="Genomic_DNA"/>
</dbReference>
<organism evidence="1 2">
    <name type="scientific">Basidiobolus ranarum</name>
    <dbReference type="NCBI Taxonomy" id="34480"/>
    <lineage>
        <taxon>Eukaryota</taxon>
        <taxon>Fungi</taxon>
        <taxon>Fungi incertae sedis</taxon>
        <taxon>Zoopagomycota</taxon>
        <taxon>Entomophthoromycotina</taxon>
        <taxon>Basidiobolomycetes</taxon>
        <taxon>Basidiobolales</taxon>
        <taxon>Basidiobolaceae</taxon>
        <taxon>Basidiobolus</taxon>
    </lineage>
</organism>
<sequence length="107" mass="11836">MSVRSLLNCQVLRSVKISATRASVRNVALFHTVRPLWNEKKALEVEKPVEQTKTVVEAIKAATEGDKSVTESAKVATSNTNTDTDIEYIKPVPYKNADGITVYPPDY</sequence>
<feature type="non-terminal residue" evidence="1">
    <location>
        <position position="107"/>
    </location>
</feature>
<protein>
    <submittedName>
        <fullName evidence="1">Uncharacterized protein</fullName>
    </submittedName>
</protein>
<dbReference type="Proteomes" id="UP001479436">
    <property type="component" value="Unassembled WGS sequence"/>
</dbReference>
<name>A0ABR2VM59_9FUNG</name>
<reference evidence="1 2" key="1">
    <citation type="submission" date="2023-04" db="EMBL/GenBank/DDBJ databases">
        <title>Genome of Basidiobolus ranarum AG-B5.</title>
        <authorList>
            <person name="Stajich J.E."/>
            <person name="Carter-House D."/>
            <person name="Gryganskyi A."/>
        </authorList>
    </citation>
    <scope>NUCLEOTIDE SEQUENCE [LARGE SCALE GENOMIC DNA]</scope>
    <source>
        <strain evidence="1 2">AG-B5</strain>
    </source>
</reference>
<accession>A0ABR2VM59</accession>
<proteinExistence type="predicted"/>
<keyword evidence="2" id="KW-1185">Reference proteome</keyword>
<gene>
    <name evidence="1" type="ORF">K7432_016997</name>
</gene>
<evidence type="ECO:0000313" key="2">
    <source>
        <dbReference type="Proteomes" id="UP001479436"/>
    </source>
</evidence>
<comment type="caution">
    <text evidence="1">The sequence shown here is derived from an EMBL/GenBank/DDBJ whole genome shotgun (WGS) entry which is preliminary data.</text>
</comment>